<dbReference type="Pfam" id="PF17775">
    <property type="entry name" value="YchJ_M-like"/>
    <property type="match status" value="1"/>
</dbReference>
<dbReference type="NCBIfam" id="NF002449">
    <property type="entry name" value="PRK01617.1"/>
    <property type="match status" value="1"/>
</dbReference>
<reference evidence="3" key="1">
    <citation type="submission" date="2023-09" db="EMBL/GenBank/DDBJ databases">
        <authorList>
            <person name="Li S."/>
            <person name="Li X."/>
            <person name="Zhang C."/>
            <person name="Zhao Z."/>
        </authorList>
    </citation>
    <scope>NUCLEOTIDE SEQUENCE [LARGE SCALE GENOMIC DNA]</scope>
    <source>
        <strain evidence="3">SQ345</strain>
    </source>
</reference>
<dbReference type="SUPFAM" id="SSF54427">
    <property type="entry name" value="NTF2-like"/>
    <property type="match status" value="1"/>
</dbReference>
<gene>
    <name evidence="2" type="ORF">RI845_11510</name>
</gene>
<dbReference type="InterPro" id="IPR048469">
    <property type="entry name" value="YchJ-like_M"/>
</dbReference>
<organism evidence="2 3">
    <name type="scientific">Thalassotalea nanhaiensis</name>
    <dbReference type="NCBI Taxonomy" id="3065648"/>
    <lineage>
        <taxon>Bacteria</taxon>
        <taxon>Pseudomonadati</taxon>
        <taxon>Pseudomonadota</taxon>
        <taxon>Gammaproteobacteria</taxon>
        <taxon>Alteromonadales</taxon>
        <taxon>Colwelliaceae</taxon>
        <taxon>Thalassotalea</taxon>
    </lineage>
</organism>
<evidence type="ECO:0000313" key="2">
    <source>
        <dbReference type="EMBL" id="WNC67148.1"/>
    </source>
</evidence>
<dbReference type="NCBIfam" id="NF002486">
    <property type="entry name" value="PRK01752.1"/>
    <property type="match status" value="1"/>
</dbReference>
<dbReference type="PANTHER" id="PTHR33747:SF1">
    <property type="entry name" value="ADENYLATE CYCLASE-ASSOCIATED CAP C-TERMINAL DOMAIN-CONTAINING PROTEIN"/>
    <property type="match status" value="1"/>
</dbReference>
<sequence>MIALTEICPCGSNKPFSLCCENYINQTQSPLTAEQLMRSRFTAYALKNCQYIADTYASCKQAENSIEDISEWAEQTTWLSLEVVSTDYDDSKYHFVEFIAKYLVENEVWQMHEKSRFIQEEEKWRYFDGDVSEHKLVKKLSRNENCPCLSGKKFKRCCMKK</sequence>
<accession>A0ABY9TEA8</accession>
<dbReference type="PANTHER" id="PTHR33747">
    <property type="entry name" value="UPF0225 PROTEIN SCO1677"/>
    <property type="match status" value="1"/>
</dbReference>
<dbReference type="RefSeq" id="WP_348386312.1">
    <property type="nucleotide sequence ID" value="NZ_CP134146.1"/>
</dbReference>
<name>A0ABY9TEA8_9GAMM</name>
<dbReference type="InterPro" id="IPR004027">
    <property type="entry name" value="SEC_C_motif"/>
</dbReference>
<evidence type="ECO:0000259" key="1">
    <source>
        <dbReference type="Pfam" id="PF17775"/>
    </source>
</evidence>
<protein>
    <submittedName>
        <fullName evidence="2">YchJ family protein</fullName>
    </submittedName>
</protein>
<keyword evidence="3" id="KW-1185">Reference proteome</keyword>
<dbReference type="Gene3D" id="3.10.450.50">
    <property type="match status" value="1"/>
</dbReference>
<proteinExistence type="predicted"/>
<dbReference type="Pfam" id="PF02810">
    <property type="entry name" value="SEC-C"/>
    <property type="match status" value="2"/>
</dbReference>
<evidence type="ECO:0000313" key="3">
    <source>
        <dbReference type="Proteomes" id="UP001248581"/>
    </source>
</evidence>
<feature type="domain" description="YchJ-like middle NTF2-like" evidence="1">
    <location>
        <begin position="32"/>
        <end position="129"/>
    </location>
</feature>
<dbReference type="EMBL" id="CP134146">
    <property type="protein sequence ID" value="WNC67148.1"/>
    <property type="molecule type" value="Genomic_DNA"/>
</dbReference>
<dbReference type="Proteomes" id="UP001248581">
    <property type="component" value="Chromosome"/>
</dbReference>
<dbReference type="SUPFAM" id="SSF103642">
    <property type="entry name" value="Sec-C motif"/>
    <property type="match status" value="1"/>
</dbReference>
<dbReference type="InterPro" id="IPR032710">
    <property type="entry name" value="NTF2-like_dom_sf"/>
</dbReference>